<dbReference type="Proteomes" id="UP001054902">
    <property type="component" value="Unassembled WGS sequence"/>
</dbReference>
<reference evidence="1 2" key="1">
    <citation type="journal article" date="2021" name="Sci. Rep.">
        <title>The genome of the diatom Chaetoceros tenuissimus carries an ancient integrated fragment of an extant virus.</title>
        <authorList>
            <person name="Hongo Y."/>
            <person name="Kimura K."/>
            <person name="Takaki Y."/>
            <person name="Yoshida Y."/>
            <person name="Baba S."/>
            <person name="Kobayashi G."/>
            <person name="Nagasaki K."/>
            <person name="Hano T."/>
            <person name="Tomaru Y."/>
        </authorList>
    </citation>
    <scope>NUCLEOTIDE SEQUENCE [LARGE SCALE GENOMIC DNA]</scope>
    <source>
        <strain evidence="1 2">NIES-3715</strain>
    </source>
</reference>
<proteinExistence type="predicted"/>
<evidence type="ECO:0000313" key="1">
    <source>
        <dbReference type="EMBL" id="GFH59465.1"/>
    </source>
</evidence>
<evidence type="ECO:0008006" key="3">
    <source>
        <dbReference type="Google" id="ProtNLM"/>
    </source>
</evidence>
<dbReference type="SUPFAM" id="SSF54593">
    <property type="entry name" value="Glyoxalase/Bleomycin resistance protein/Dihydroxybiphenyl dioxygenase"/>
    <property type="match status" value="1"/>
</dbReference>
<dbReference type="EMBL" id="BLLK01000064">
    <property type="protein sequence ID" value="GFH59465.1"/>
    <property type="molecule type" value="Genomic_DNA"/>
</dbReference>
<organism evidence="1 2">
    <name type="scientific">Chaetoceros tenuissimus</name>
    <dbReference type="NCBI Taxonomy" id="426638"/>
    <lineage>
        <taxon>Eukaryota</taxon>
        <taxon>Sar</taxon>
        <taxon>Stramenopiles</taxon>
        <taxon>Ochrophyta</taxon>
        <taxon>Bacillariophyta</taxon>
        <taxon>Coscinodiscophyceae</taxon>
        <taxon>Chaetocerotophycidae</taxon>
        <taxon>Chaetocerotales</taxon>
        <taxon>Chaetocerotaceae</taxon>
        <taxon>Chaetoceros</taxon>
    </lineage>
</organism>
<dbReference type="InterPro" id="IPR029068">
    <property type="entry name" value="Glyas_Bleomycin-R_OHBP_Dase"/>
</dbReference>
<comment type="caution">
    <text evidence="1">The sequence shown here is derived from an EMBL/GenBank/DDBJ whole genome shotgun (WGS) entry which is preliminary data.</text>
</comment>
<dbReference type="AlphaFoldDB" id="A0AAD3HDD7"/>
<sequence length="525" mass="58500">MESFSLAAATHCGTALKASGFNFFYFGNYDQWFDEDSILYLPETGYYKGPEDISEYVQFTISDMFEYYYDSVPGSSLPLVADGDTCANSFAVTNLMAVKEKFSSIEDDPSADTIVGYRISFNITSPDLSTITIDNIYIHCPPGFLEFLFDSVLGGESVARRNCMILESACSNTFYNNNEYGEVEECVSDLMAALPSSDGDKLDSNTLKCRNLHADFAANNDKHCPHIPPLPEYDEKCFLKMLFILWNLRFSKVLLWQSNLAGLFILVTSRFESVCILNANYTDLELKTGTPNIFGGENLIVSHVSIDVQDHQAAFQYLTDMKVPFEINVSVPKGEGKAESEGGSANNTVGQAFLRDPDGYYIEICNCHVLTDFVLGSLADDSILDNCVEGAKVTNIMRTMIQLKMKAKRSSMNLIKRRSSNEMTETILESDRPKDADTTILANFVKRRDVYGDICQSFTPNELERILIEAGNHAGNAILLMKEQIESGEVTKVYQPPAYYVGGMYSENKFKPCTLTATGLELCIN</sequence>
<accession>A0AAD3HDD7</accession>
<gene>
    <name evidence="1" type="ORF">CTEN210_15941</name>
</gene>
<evidence type="ECO:0000313" key="2">
    <source>
        <dbReference type="Proteomes" id="UP001054902"/>
    </source>
</evidence>
<protein>
    <recommendedName>
        <fullName evidence="3">VOC domain-containing protein</fullName>
    </recommendedName>
</protein>
<name>A0AAD3HDD7_9STRA</name>
<keyword evidence="2" id="KW-1185">Reference proteome</keyword>
<dbReference type="Gene3D" id="3.10.180.10">
    <property type="entry name" value="2,3-Dihydroxybiphenyl 1,2-Dioxygenase, domain 1"/>
    <property type="match status" value="1"/>
</dbReference>